<evidence type="ECO:0000313" key="2">
    <source>
        <dbReference type="EMBL" id="VDK23607.1"/>
    </source>
</evidence>
<organism evidence="4">
    <name type="scientific">Anisakis simplex</name>
    <name type="common">Herring worm</name>
    <dbReference type="NCBI Taxonomy" id="6269"/>
    <lineage>
        <taxon>Eukaryota</taxon>
        <taxon>Metazoa</taxon>
        <taxon>Ecdysozoa</taxon>
        <taxon>Nematoda</taxon>
        <taxon>Chromadorea</taxon>
        <taxon>Rhabditida</taxon>
        <taxon>Spirurina</taxon>
        <taxon>Ascaridomorpha</taxon>
        <taxon>Ascaridoidea</taxon>
        <taxon>Anisakidae</taxon>
        <taxon>Anisakis</taxon>
        <taxon>Anisakis simplex complex</taxon>
    </lineage>
</organism>
<reference evidence="2 3" key="2">
    <citation type="submission" date="2018-11" db="EMBL/GenBank/DDBJ databases">
        <authorList>
            <consortium name="Pathogen Informatics"/>
        </authorList>
    </citation>
    <scope>NUCLEOTIDE SEQUENCE [LARGE SCALE GENOMIC DNA]</scope>
</reference>
<proteinExistence type="predicted"/>
<feature type="transmembrane region" description="Helical" evidence="1">
    <location>
        <begin position="12"/>
        <end position="40"/>
    </location>
</feature>
<keyword evidence="1" id="KW-1133">Transmembrane helix</keyword>
<reference evidence="4" key="1">
    <citation type="submission" date="2017-02" db="UniProtKB">
        <authorList>
            <consortium name="WormBaseParasite"/>
        </authorList>
    </citation>
    <scope>IDENTIFICATION</scope>
</reference>
<name>A0A0M3JA93_ANISI</name>
<gene>
    <name evidence="2" type="ORF">ASIM_LOCUS4328</name>
</gene>
<dbReference type="WBParaSite" id="ASIM_0000451301-mRNA-1">
    <property type="protein sequence ID" value="ASIM_0000451301-mRNA-1"/>
    <property type="gene ID" value="ASIM_0000451301"/>
</dbReference>
<dbReference type="OrthoDB" id="6500128at2759"/>
<dbReference type="AlphaFoldDB" id="A0A0M3JA93"/>
<keyword evidence="3" id="KW-1185">Reference proteome</keyword>
<keyword evidence="1" id="KW-0812">Transmembrane</keyword>
<evidence type="ECO:0000256" key="1">
    <source>
        <dbReference type="SAM" id="Phobius"/>
    </source>
</evidence>
<sequence>MRHSEKVDLRKAGYAQSLAIASGPVVPVVAAIFTFLGVVLSGNDLLASDNKEARNYPKLYVQPVQVDLRYRR</sequence>
<keyword evidence="1" id="KW-0472">Membrane</keyword>
<evidence type="ECO:0000313" key="4">
    <source>
        <dbReference type="WBParaSite" id="ASIM_0000451301-mRNA-1"/>
    </source>
</evidence>
<protein>
    <submittedName>
        <fullName evidence="4">ATP-binding cassette sub-family C member 11 (inferred by orthology to a human protein)</fullName>
    </submittedName>
</protein>
<evidence type="ECO:0000313" key="3">
    <source>
        <dbReference type="Proteomes" id="UP000267096"/>
    </source>
</evidence>
<accession>A0A0M3JA93</accession>
<dbReference type="Proteomes" id="UP000267096">
    <property type="component" value="Unassembled WGS sequence"/>
</dbReference>
<dbReference type="EMBL" id="UYRR01007437">
    <property type="protein sequence ID" value="VDK23607.1"/>
    <property type="molecule type" value="Genomic_DNA"/>
</dbReference>